<keyword evidence="4 10" id="KW-0812">Transmembrane</keyword>
<keyword evidence="7 10" id="KW-1133">Transmembrane helix</keyword>
<keyword evidence="5" id="KW-0479">Metal-binding</keyword>
<comment type="similarity">
    <text evidence="3">Belongs to the metallophosphoesterase superfamily. MPPE1 family.</text>
</comment>
<name>A0AA88XKA7_PINIB</name>
<keyword evidence="6" id="KW-0378">Hydrolase</keyword>
<dbReference type="InterPro" id="IPR004843">
    <property type="entry name" value="Calcineurin-like_PHP"/>
</dbReference>
<evidence type="ECO:0000259" key="11">
    <source>
        <dbReference type="Pfam" id="PF00149"/>
    </source>
</evidence>
<comment type="subcellular location">
    <subcellularLocation>
        <location evidence="2">Membrane</location>
        <topology evidence="2">Multi-pass membrane protein</topology>
    </subcellularLocation>
</comment>
<comment type="caution">
    <text evidence="12">The sequence shown here is derived from an EMBL/GenBank/DDBJ whole genome shotgun (WGS) entry which is preliminary data.</text>
</comment>
<keyword evidence="9" id="KW-0464">Manganese</keyword>
<keyword evidence="13" id="KW-1185">Reference proteome</keyword>
<feature type="transmembrane region" description="Helical" evidence="10">
    <location>
        <begin position="320"/>
        <end position="337"/>
    </location>
</feature>
<reference evidence="12" key="1">
    <citation type="submission" date="2019-08" db="EMBL/GenBank/DDBJ databases">
        <title>The improved chromosome-level genome for the pearl oyster Pinctada fucata martensii using PacBio sequencing and Hi-C.</title>
        <authorList>
            <person name="Zheng Z."/>
        </authorList>
    </citation>
    <scope>NUCLEOTIDE SEQUENCE</scope>
    <source>
        <strain evidence="12">ZZ-2019</strain>
        <tissue evidence="12">Adductor muscle</tissue>
    </source>
</reference>
<evidence type="ECO:0000256" key="10">
    <source>
        <dbReference type="SAM" id="Phobius"/>
    </source>
</evidence>
<evidence type="ECO:0000256" key="3">
    <source>
        <dbReference type="ARBA" id="ARBA00008895"/>
    </source>
</evidence>
<dbReference type="GO" id="GO:0046872">
    <property type="term" value="F:metal ion binding"/>
    <property type="evidence" value="ECO:0007669"/>
    <property type="project" value="UniProtKB-KW"/>
</dbReference>
<evidence type="ECO:0000256" key="2">
    <source>
        <dbReference type="ARBA" id="ARBA00004141"/>
    </source>
</evidence>
<proteinExistence type="inferred from homology"/>
<dbReference type="InterPro" id="IPR029052">
    <property type="entry name" value="Metallo-depent_PP-like"/>
</dbReference>
<feature type="domain" description="Calcineurin-like phosphoesterase" evidence="11">
    <location>
        <begin position="26"/>
        <end position="269"/>
    </location>
</feature>
<evidence type="ECO:0000256" key="6">
    <source>
        <dbReference type="ARBA" id="ARBA00022801"/>
    </source>
</evidence>
<evidence type="ECO:0000313" key="12">
    <source>
        <dbReference type="EMBL" id="KAK3086852.1"/>
    </source>
</evidence>
<protein>
    <recommendedName>
        <fullName evidence="11">Calcineurin-like phosphoesterase domain-containing protein</fullName>
    </recommendedName>
</protein>
<evidence type="ECO:0000256" key="4">
    <source>
        <dbReference type="ARBA" id="ARBA00022692"/>
    </source>
</evidence>
<keyword evidence="8 10" id="KW-0472">Membrane</keyword>
<dbReference type="GO" id="GO:0016020">
    <property type="term" value="C:membrane"/>
    <property type="evidence" value="ECO:0007669"/>
    <property type="project" value="UniProtKB-SubCell"/>
</dbReference>
<sequence>MLFYCFVRGPTLPGELEPGADFNRPLKVMFIADTHILGWREGHWFDKLRREWQMRRSFQTSMTIHHPDVVFILGDLLDEGKWCPDEEFNYHVTRFKKMFATPPDTELYFVSGNHDVGFHYRMTEPKLRRFEKAFSAPSVQLLTIRDNLFVLVNSMALEGDGCLLCQEAEQMLKKISQQLRCAQGKTGKTKDSKKCSSHPVKFKYSKPILLQHFPMYRPSDAMCKTLDSAPPAEKYIPFKPRWDSLSEEASKQLFDWINPRLIVSAHTHHGCHRIHDDGTPEWTVASFSWRNKREPTFLLTVISNTDYAVSQCFLPSERTVITLYISGGLICLLSLFFKNKSLVRYNGSLGKAH</sequence>
<gene>
    <name evidence="12" type="ORF">FSP39_024423</name>
</gene>
<evidence type="ECO:0000256" key="1">
    <source>
        <dbReference type="ARBA" id="ARBA00001936"/>
    </source>
</evidence>
<evidence type="ECO:0000313" key="13">
    <source>
        <dbReference type="Proteomes" id="UP001186944"/>
    </source>
</evidence>
<dbReference type="PANTHER" id="PTHR13315:SF0">
    <property type="entry name" value="METALLOPHOSPHOESTERASE 1"/>
    <property type="match status" value="1"/>
</dbReference>
<dbReference type="GO" id="GO:0016787">
    <property type="term" value="F:hydrolase activity"/>
    <property type="evidence" value="ECO:0007669"/>
    <property type="project" value="UniProtKB-KW"/>
</dbReference>
<evidence type="ECO:0000256" key="9">
    <source>
        <dbReference type="ARBA" id="ARBA00023211"/>
    </source>
</evidence>
<accession>A0AA88XKA7</accession>
<evidence type="ECO:0000256" key="8">
    <source>
        <dbReference type="ARBA" id="ARBA00023136"/>
    </source>
</evidence>
<dbReference type="Proteomes" id="UP001186944">
    <property type="component" value="Unassembled WGS sequence"/>
</dbReference>
<evidence type="ECO:0000256" key="7">
    <source>
        <dbReference type="ARBA" id="ARBA00022989"/>
    </source>
</evidence>
<comment type="cofactor">
    <cofactor evidence="1">
        <name>Mn(2+)</name>
        <dbReference type="ChEBI" id="CHEBI:29035"/>
    </cofactor>
</comment>
<dbReference type="PANTHER" id="PTHR13315">
    <property type="entry name" value="METALLO PHOSPHOESTERASE RELATED"/>
    <property type="match status" value="1"/>
</dbReference>
<dbReference type="EMBL" id="VSWD01000012">
    <property type="protein sequence ID" value="KAK3086852.1"/>
    <property type="molecule type" value="Genomic_DNA"/>
</dbReference>
<dbReference type="GO" id="GO:0006506">
    <property type="term" value="P:GPI anchor biosynthetic process"/>
    <property type="evidence" value="ECO:0007669"/>
    <property type="project" value="InterPro"/>
</dbReference>
<dbReference type="Gene3D" id="3.60.21.10">
    <property type="match status" value="1"/>
</dbReference>
<dbReference type="Pfam" id="PF00149">
    <property type="entry name" value="Metallophos"/>
    <property type="match status" value="1"/>
</dbReference>
<dbReference type="AlphaFoldDB" id="A0AA88XKA7"/>
<evidence type="ECO:0000256" key="5">
    <source>
        <dbReference type="ARBA" id="ARBA00022723"/>
    </source>
</evidence>
<dbReference type="SUPFAM" id="SSF56300">
    <property type="entry name" value="Metallo-dependent phosphatases"/>
    <property type="match status" value="1"/>
</dbReference>
<dbReference type="InterPro" id="IPR033308">
    <property type="entry name" value="PGAP5/Cdc1/Ted1"/>
</dbReference>
<organism evidence="12 13">
    <name type="scientific">Pinctada imbricata</name>
    <name type="common">Atlantic pearl-oyster</name>
    <name type="synonym">Pinctada martensii</name>
    <dbReference type="NCBI Taxonomy" id="66713"/>
    <lineage>
        <taxon>Eukaryota</taxon>
        <taxon>Metazoa</taxon>
        <taxon>Spiralia</taxon>
        <taxon>Lophotrochozoa</taxon>
        <taxon>Mollusca</taxon>
        <taxon>Bivalvia</taxon>
        <taxon>Autobranchia</taxon>
        <taxon>Pteriomorphia</taxon>
        <taxon>Pterioida</taxon>
        <taxon>Pterioidea</taxon>
        <taxon>Pteriidae</taxon>
        <taxon>Pinctada</taxon>
    </lineage>
</organism>